<reference evidence="1" key="1">
    <citation type="submission" date="2021-01" db="EMBL/GenBank/DDBJ databases">
        <title>Modified the classification status of verrucomicrobia.</title>
        <authorList>
            <person name="Feng X."/>
        </authorList>
    </citation>
    <scope>NUCLEOTIDE SEQUENCE</scope>
    <source>
        <strain evidence="1">KCTC 13126</strain>
    </source>
</reference>
<name>A0A934VSJ3_9BACT</name>
<dbReference type="InterPro" id="IPR011990">
    <property type="entry name" value="TPR-like_helical_dom_sf"/>
</dbReference>
<dbReference type="Gene3D" id="1.25.40.10">
    <property type="entry name" value="Tetratricopeptide repeat domain"/>
    <property type="match status" value="1"/>
</dbReference>
<accession>A0A934VSJ3</accession>
<evidence type="ECO:0008006" key="3">
    <source>
        <dbReference type="Google" id="ProtNLM"/>
    </source>
</evidence>
<sequence length="490" mass="55659">MRTTVIFRLVASWGALTGYAWGAANEGDSVSLKLSDELEQAIYLHEGEADLGKAAQAYRGILEESELVDSIAAETSYRLAMVYLDQGKQALAMKLLSDLVENYPEESQWVAEAEAVLPKKFVPEITPWEDGERTYYDWLMPTGDLVGRSFSTIYSYEWEGRELWRKETRFVLNGHRSTAVEFDKKTFNTAYGRMNLEKMGNCRAWYAEDGRSVNVEYSKTGKSSSFDFNQRVYDNEQAVDLMRQIPIELGYRMAKKIFVSFSGMPIDITFEIKSIEELDTALGHLECYEVEIDMQVQKQSVIFTADERRIPVIYKVGGVEAHLTKVETVNFDAPRLYENEKHGFSLEVPAAWSVIPHDKASDESDQVVWLAEPMVRGVYMAASELNTDWKKEEPISIDGMLAEMTGKVRRQFSEIKSDPVELKRFELGGLEAGAFLFEAPEGSQTQGDVYLYILLGEEKHYVFQGAMPPGDTDEMLPIFEKIVMSLKTEL</sequence>
<gene>
    <name evidence="1" type="ORF">JIN87_16935</name>
</gene>
<keyword evidence="2" id="KW-1185">Reference proteome</keyword>
<dbReference type="Proteomes" id="UP000617628">
    <property type="component" value="Unassembled WGS sequence"/>
</dbReference>
<dbReference type="AlphaFoldDB" id="A0A934VSJ3"/>
<proteinExistence type="predicted"/>
<evidence type="ECO:0000313" key="1">
    <source>
        <dbReference type="EMBL" id="MBK1878569.1"/>
    </source>
</evidence>
<evidence type="ECO:0000313" key="2">
    <source>
        <dbReference type="Proteomes" id="UP000617628"/>
    </source>
</evidence>
<comment type="caution">
    <text evidence="1">The sequence shown here is derived from an EMBL/GenBank/DDBJ whole genome shotgun (WGS) entry which is preliminary data.</text>
</comment>
<protein>
    <recommendedName>
        <fullName evidence="3">Tetratricopeptide repeat protein</fullName>
    </recommendedName>
</protein>
<organism evidence="1 2">
    <name type="scientific">Pelagicoccus mobilis</name>
    <dbReference type="NCBI Taxonomy" id="415221"/>
    <lineage>
        <taxon>Bacteria</taxon>
        <taxon>Pseudomonadati</taxon>
        <taxon>Verrucomicrobiota</taxon>
        <taxon>Opitutia</taxon>
        <taxon>Puniceicoccales</taxon>
        <taxon>Pelagicoccaceae</taxon>
        <taxon>Pelagicoccus</taxon>
    </lineage>
</organism>
<dbReference type="RefSeq" id="WP_200356781.1">
    <property type="nucleotide sequence ID" value="NZ_JAENIL010000032.1"/>
</dbReference>
<dbReference type="EMBL" id="JAENIL010000032">
    <property type="protein sequence ID" value="MBK1878569.1"/>
    <property type="molecule type" value="Genomic_DNA"/>
</dbReference>